<gene>
    <name evidence="5" type="ORF">Nepgr_014107</name>
</gene>
<dbReference type="PANTHER" id="PTHR31636">
    <property type="entry name" value="OSJNBA0084A10.13 PROTEIN-RELATED"/>
    <property type="match status" value="1"/>
</dbReference>
<evidence type="ECO:0000256" key="3">
    <source>
        <dbReference type="PROSITE-ProRule" id="PRU01191"/>
    </source>
</evidence>
<comment type="caution">
    <text evidence="3">Lacks conserved residue(s) required for the propagation of feature annotation.</text>
</comment>
<organism evidence="5 6">
    <name type="scientific">Nepenthes gracilis</name>
    <name type="common">Slender pitcher plant</name>
    <dbReference type="NCBI Taxonomy" id="150966"/>
    <lineage>
        <taxon>Eukaryota</taxon>
        <taxon>Viridiplantae</taxon>
        <taxon>Streptophyta</taxon>
        <taxon>Embryophyta</taxon>
        <taxon>Tracheophyta</taxon>
        <taxon>Spermatophyta</taxon>
        <taxon>Magnoliopsida</taxon>
        <taxon>eudicotyledons</taxon>
        <taxon>Gunneridae</taxon>
        <taxon>Pentapetalae</taxon>
        <taxon>Caryophyllales</taxon>
        <taxon>Nepenthaceae</taxon>
        <taxon>Nepenthes</taxon>
    </lineage>
</organism>
<dbReference type="AlphaFoldDB" id="A0AAD3SKW7"/>
<feature type="compositionally biased region" description="Basic and acidic residues" evidence="4">
    <location>
        <begin position="286"/>
        <end position="303"/>
    </location>
</feature>
<keyword evidence="2" id="KW-0804">Transcription</keyword>
<evidence type="ECO:0000313" key="5">
    <source>
        <dbReference type="EMBL" id="GMH12266.1"/>
    </source>
</evidence>
<comment type="caution">
    <text evidence="5">The sequence shown here is derived from an EMBL/GenBank/DDBJ whole genome shotgun (WGS) entry which is preliminary data.</text>
</comment>
<dbReference type="Pfam" id="PF03514">
    <property type="entry name" value="GRAS"/>
    <property type="match status" value="1"/>
</dbReference>
<keyword evidence="6" id="KW-1185">Reference proteome</keyword>
<dbReference type="Proteomes" id="UP001279734">
    <property type="component" value="Unassembled WGS sequence"/>
</dbReference>
<dbReference type="PROSITE" id="PS50985">
    <property type="entry name" value="GRAS"/>
    <property type="match status" value="1"/>
</dbReference>
<accession>A0AAD3SKW7</accession>
<evidence type="ECO:0000256" key="1">
    <source>
        <dbReference type="ARBA" id="ARBA00023015"/>
    </source>
</evidence>
<proteinExistence type="inferred from homology"/>
<evidence type="ECO:0000256" key="4">
    <source>
        <dbReference type="SAM" id="MobiDB-lite"/>
    </source>
</evidence>
<feature type="region of interest" description="Disordered" evidence="4">
    <location>
        <begin position="286"/>
        <end position="305"/>
    </location>
</feature>
<evidence type="ECO:0000256" key="2">
    <source>
        <dbReference type="ARBA" id="ARBA00023163"/>
    </source>
</evidence>
<comment type="similarity">
    <text evidence="3">Belongs to the GRAS family.</text>
</comment>
<feature type="region of interest" description="Leucine repeat II (LRII)" evidence="3">
    <location>
        <begin position="534"/>
        <end position="566"/>
    </location>
</feature>
<sequence>MTMLSQCEGFSDDINGYQFVDGTMSPDSNETSNYSSLFEYRDPLVDLNFANSPSPQHLESILNVTSISGTSSDVQSPDDGDSDPVLKYISQMLMEEDMAEKSFHDPLALQAAEKPFYEVLGQKYPPSDLSPIINHHVERPDDDFLGSTGELSGNSNSTTSTNNLVNFIWTRNLSENESSLIRTPLVEYSTQKSTVSQGTIDSFSSLADSRNGLISTSLCMPMDLNSFDQRESMKEFQRGFEEASKFLPKSSDLSIDLEDITFPDESKEVPAVVVKMEREDSADGLRGRKVHNLEDGDYEDGRSSKQSAVFVEDDELSEMFDKVLLWASGTCEKAEEKSLKLNGMGLSFEQNNQLQGFNGGTGRSRKQGIEKNPVDLTTLLILCAQAIASDDRRMANELLKLIRRHSTPLGDGSQRLAHYFANALEARLAGTGSHIYTTLAPKRTTAAEVIKAYQVFISASPFKKISVNFSVSMIFKAAEKATKLHVIDFGILYGFQWPILIKMLSQRPGGPPKLCITGIDFPFPGFRPAERVEATGRRLAKYCKRFNVPFEYHAVAQKWETIKAEDIKISGDEFVAVNCMHRFRNLLDESVVVDSPRNAVLNLIRKINPDIFIHVIRNGSLNTPFFVTRFREALFHFLTLFDMFDANITREQPDRLMYEEFYGREIMNVVACEGTERVARPETYKQWQVRNMKAGFRQLPLDQELMEKLRSKIMTHYHKDFLIDVYGHWALQGWRGRITFAMSAWVPS</sequence>
<feature type="region of interest" description="Leucine repeat I (LRI)" evidence="3">
    <location>
        <begin position="374"/>
        <end position="434"/>
    </location>
</feature>
<dbReference type="EMBL" id="BSYO01000011">
    <property type="protein sequence ID" value="GMH12266.1"/>
    <property type="molecule type" value="Genomic_DNA"/>
</dbReference>
<evidence type="ECO:0000313" key="6">
    <source>
        <dbReference type="Proteomes" id="UP001279734"/>
    </source>
</evidence>
<feature type="short sequence motif" description="VHIID" evidence="3">
    <location>
        <begin position="484"/>
        <end position="488"/>
    </location>
</feature>
<keyword evidence="1" id="KW-0805">Transcription regulation</keyword>
<dbReference type="InterPro" id="IPR005202">
    <property type="entry name" value="TF_GRAS"/>
</dbReference>
<feature type="region of interest" description="VHIID" evidence="3">
    <location>
        <begin position="453"/>
        <end position="518"/>
    </location>
</feature>
<name>A0AAD3SKW7_NEPGR</name>
<protein>
    <submittedName>
        <fullName evidence="5">Uncharacterized protein</fullName>
    </submittedName>
</protein>
<feature type="region of interest" description="SAW" evidence="3">
    <location>
        <begin position="671"/>
        <end position="746"/>
    </location>
</feature>
<reference evidence="5" key="1">
    <citation type="submission" date="2023-05" db="EMBL/GenBank/DDBJ databases">
        <title>Nepenthes gracilis genome sequencing.</title>
        <authorList>
            <person name="Fukushima K."/>
        </authorList>
    </citation>
    <scope>NUCLEOTIDE SEQUENCE</scope>
    <source>
        <strain evidence="5">SING2019-196</strain>
    </source>
</reference>